<organism evidence="2">
    <name type="scientific">Dissoconium aciculare CBS 342.82</name>
    <dbReference type="NCBI Taxonomy" id="1314786"/>
    <lineage>
        <taxon>Eukaryota</taxon>
        <taxon>Fungi</taxon>
        <taxon>Dikarya</taxon>
        <taxon>Ascomycota</taxon>
        <taxon>Pezizomycotina</taxon>
        <taxon>Dothideomycetes</taxon>
        <taxon>Dothideomycetidae</taxon>
        <taxon>Mycosphaerellales</taxon>
        <taxon>Dissoconiaceae</taxon>
        <taxon>Dissoconium</taxon>
    </lineage>
</organism>
<accession>A0A6J3MGR3</accession>
<evidence type="ECO:0000313" key="1">
    <source>
        <dbReference type="Proteomes" id="UP000504637"/>
    </source>
</evidence>
<dbReference type="RefSeq" id="XP_033463123.1">
    <property type="nucleotide sequence ID" value="XM_033598861.1"/>
</dbReference>
<proteinExistence type="predicted"/>
<reference evidence="2" key="2">
    <citation type="submission" date="2020-04" db="EMBL/GenBank/DDBJ databases">
        <authorList>
            <consortium name="NCBI Genome Project"/>
        </authorList>
    </citation>
    <scope>NUCLEOTIDE SEQUENCE</scope>
    <source>
        <strain evidence="2">CBS 342.82</strain>
    </source>
</reference>
<keyword evidence="1" id="KW-1185">Reference proteome</keyword>
<reference evidence="2" key="1">
    <citation type="submission" date="2020-01" db="EMBL/GenBank/DDBJ databases">
        <authorList>
            <consortium name="DOE Joint Genome Institute"/>
            <person name="Haridas S."/>
            <person name="Albert R."/>
            <person name="Binder M."/>
            <person name="Bloem J."/>
            <person name="Labutti K."/>
            <person name="Salamov A."/>
            <person name="Andreopoulos B."/>
            <person name="Baker S.E."/>
            <person name="Barry K."/>
            <person name="Bills G."/>
            <person name="Bluhm B.H."/>
            <person name="Cannon C."/>
            <person name="Castanera R."/>
            <person name="Culley D.E."/>
            <person name="Daum C."/>
            <person name="Ezra D."/>
            <person name="Gonzalez J.B."/>
            <person name="Henrissat B."/>
            <person name="Kuo A."/>
            <person name="Liang C."/>
            <person name="Lipzen A."/>
            <person name="Lutzoni F."/>
            <person name="Magnuson J."/>
            <person name="Mondo S."/>
            <person name="Nolan M."/>
            <person name="Ohm R."/>
            <person name="Pangilinan J."/>
            <person name="Park H.-J."/>
            <person name="Ramirez L."/>
            <person name="Alfaro M."/>
            <person name="Sun H."/>
            <person name="Tritt A."/>
            <person name="Yoshinaga Y."/>
            <person name="Zwiers L.-H."/>
            <person name="Turgeon B.G."/>
            <person name="Goodwin S.B."/>
            <person name="Spatafora J.W."/>
            <person name="Crous P.W."/>
            <person name="Grigoriev I.V."/>
        </authorList>
    </citation>
    <scope>NUCLEOTIDE SEQUENCE</scope>
    <source>
        <strain evidence="2">CBS 342.82</strain>
    </source>
</reference>
<reference evidence="2" key="3">
    <citation type="submission" date="2025-08" db="UniProtKB">
        <authorList>
            <consortium name="RefSeq"/>
        </authorList>
    </citation>
    <scope>IDENTIFICATION</scope>
    <source>
        <strain evidence="2">CBS 342.82</strain>
    </source>
</reference>
<dbReference type="Proteomes" id="UP000504637">
    <property type="component" value="Unplaced"/>
</dbReference>
<dbReference type="AlphaFoldDB" id="A0A6J3MGR3"/>
<gene>
    <name evidence="2" type="ORF">K489DRAFT_106225</name>
</gene>
<protein>
    <submittedName>
        <fullName evidence="2">Uncharacterized protein</fullName>
    </submittedName>
</protein>
<dbReference type="GeneID" id="54356660"/>
<sequence>MHNQPDVQVHICGLRDSFEFMTNWWEVELGHQCGCEVYAEKLQRTRSVINRNPTSLPGAKRDRMDTVQQKMQDTTPGVSLVPDLHSHVLCAWTIKQSSS</sequence>
<evidence type="ECO:0000313" key="2">
    <source>
        <dbReference type="RefSeq" id="XP_033463123.1"/>
    </source>
</evidence>
<name>A0A6J3MGR3_9PEZI</name>